<accession>A0A6G1GDL3</accession>
<dbReference type="GeneID" id="54416513"/>
<dbReference type="PANTHER" id="PTHR37919">
    <property type="entry name" value="PROTEIN CBG05606"/>
    <property type="match status" value="1"/>
</dbReference>
<organism evidence="3">
    <name type="scientific">Eremomyces bilateralis CBS 781.70</name>
    <dbReference type="NCBI Taxonomy" id="1392243"/>
    <lineage>
        <taxon>Eukaryota</taxon>
        <taxon>Fungi</taxon>
        <taxon>Dikarya</taxon>
        <taxon>Ascomycota</taxon>
        <taxon>Pezizomycotina</taxon>
        <taxon>Dothideomycetes</taxon>
        <taxon>Dothideomycetes incertae sedis</taxon>
        <taxon>Eremomycetales</taxon>
        <taxon>Eremomycetaceae</taxon>
        <taxon>Eremomyces</taxon>
    </lineage>
</organism>
<name>A0A6G1GDL3_9PEZI</name>
<dbReference type="RefSeq" id="XP_033537735.1">
    <property type="nucleotide sequence ID" value="XM_033675943.1"/>
</dbReference>
<feature type="region of interest" description="Disordered" evidence="1">
    <location>
        <begin position="1"/>
        <end position="31"/>
    </location>
</feature>
<reference evidence="5" key="2">
    <citation type="submission" date="2020-04" db="EMBL/GenBank/DDBJ databases">
        <authorList>
            <consortium name="NCBI Genome Project"/>
        </authorList>
    </citation>
    <scope>NUCLEOTIDE SEQUENCE</scope>
    <source>
        <strain evidence="5">CBS 781.70</strain>
    </source>
</reference>
<evidence type="ECO:0000256" key="1">
    <source>
        <dbReference type="SAM" id="MobiDB-lite"/>
    </source>
</evidence>
<reference evidence="5" key="3">
    <citation type="submission" date="2025-04" db="UniProtKB">
        <authorList>
            <consortium name="RefSeq"/>
        </authorList>
    </citation>
    <scope>IDENTIFICATION</scope>
    <source>
        <strain evidence="5">CBS 781.70</strain>
    </source>
</reference>
<protein>
    <recommendedName>
        <fullName evidence="6">Emopamil-binding protein</fullName>
    </recommendedName>
</protein>
<dbReference type="Proteomes" id="UP000504638">
    <property type="component" value="Unplaced"/>
</dbReference>
<feature type="transmembrane region" description="Helical" evidence="2">
    <location>
        <begin position="161"/>
        <end position="184"/>
    </location>
</feature>
<evidence type="ECO:0000313" key="4">
    <source>
        <dbReference type="Proteomes" id="UP000504638"/>
    </source>
</evidence>
<keyword evidence="2" id="KW-0812">Transmembrane</keyword>
<sequence>MVSTRNHPRQFPPPNLSASPTSSPSKSNALTTSSKARKSGVWAHQPPFLAVLWLLVSVPIVIWDTGYMLGRPYTMPGGAWHAPIWSPYTLYATVDYIYGFPAWEEHNGFSGAQSSMNVVETLGYIVYLVYLFRLTESAGRSRKGAVGVLERLQTLRVGGRAGGGLVLLALCTSVMTLSKSVLYWLNEYFSGYRNVGHNDTATLFFIWAIPNGLWLIFPTYMTYVFSVEALRAFDATSPKKD</sequence>
<feature type="transmembrane region" description="Helical" evidence="2">
    <location>
        <begin position="48"/>
        <end position="69"/>
    </location>
</feature>
<keyword evidence="2" id="KW-0472">Membrane</keyword>
<evidence type="ECO:0000256" key="2">
    <source>
        <dbReference type="SAM" id="Phobius"/>
    </source>
</evidence>
<keyword evidence="4" id="KW-1185">Reference proteome</keyword>
<evidence type="ECO:0000313" key="3">
    <source>
        <dbReference type="EMBL" id="KAF1816104.1"/>
    </source>
</evidence>
<dbReference type="OrthoDB" id="60858at2759"/>
<keyword evidence="2" id="KW-1133">Transmembrane helix</keyword>
<reference evidence="3 5" key="1">
    <citation type="submission" date="2020-01" db="EMBL/GenBank/DDBJ databases">
        <authorList>
            <consortium name="DOE Joint Genome Institute"/>
            <person name="Haridas S."/>
            <person name="Albert R."/>
            <person name="Binder M."/>
            <person name="Bloem J."/>
            <person name="Labutti K."/>
            <person name="Salamov A."/>
            <person name="Andreopoulos B."/>
            <person name="Baker S.E."/>
            <person name="Barry K."/>
            <person name="Bills G."/>
            <person name="Bluhm B.H."/>
            <person name="Cannon C."/>
            <person name="Castanera R."/>
            <person name="Culley D.E."/>
            <person name="Daum C."/>
            <person name="Ezra D."/>
            <person name="Gonzalez J.B."/>
            <person name="Henrissat B."/>
            <person name="Kuo A."/>
            <person name="Liang C."/>
            <person name="Lipzen A."/>
            <person name="Lutzoni F."/>
            <person name="Magnuson J."/>
            <person name="Mondo S."/>
            <person name="Nolan M."/>
            <person name="Ohm R."/>
            <person name="Pangilinan J."/>
            <person name="Park H.-J."/>
            <person name="Ramirez L."/>
            <person name="Alfaro M."/>
            <person name="Sun H."/>
            <person name="Tritt A."/>
            <person name="Yoshinaga Y."/>
            <person name="Zwiers L.-H."/>
            <person name="Turgeon B.G."/>
            <person name="Goodwin S.B."/>
            <person name="Spatafora J.W."/>
            <person name="Crous P.W."/>
            <person name="Grigoriev I.V."/>
        </authorList>
    </citation>
    <scope>NUCLEOTIDE SEQUENCE</scope>
    <source>
        <strain evidence="3 5">CBS 781.70</strain>
    </source>
</reference>
<dbReference type="PANTHER" id="PTHR37919:SF2">
    <property type="entry name" value="EXPERA DOMAIN-CONTAINING PROTEIN"/>
    <property type="match status" value="1"/>
</dbReference>
<evidence type="ECO:0008006" key="6">
    <source>
        <dbReference type="Google" id="ProtNLM"/>
    </source>
</evidence>
<feature type="compositionally biased region" description="Low complexity" evidence="1">
    <location>
        <begin position="16"/>
        <end position="30"/>
    </location>
</feature>
<gene>
    <name evidence="3 5" type="ORF">P152DRAFT_388678</name>
</gene>
<evidence type="ECO:0000313" key="5">
    <source>
        <dbReference type="RefSeq" id="XP_033537735.1"/>
    </source>
</evidence>
<dbReference type="AlphaFoldDB" id="A0A6G1GDL3"/>
<proteinExistence type="predicted"/>
<dbReference type="EMBL" id="ML975150">
    <property type="protein sequence ID" value="KAF1816104.1"/>
    <property type="molecule type" value="Genomic_DNA"/>
</dbReference>
<feature type="transmembrane region" description="Helical" evidence="2">
    <location>
        <begin position="204"/>
        <end position="225"/>
    </location>
</feature>